<organism evidence="14 15">
    <name type="scientific">Methylobacterium crusticola</name>
    <dbReference type="NCBI Taxonomy" id="1697972"/>
    <lineage>
        <taxon>Bacteria</taxon>
        <taxon>Pseudomonadati</taxon>
        <taxon>Pseudomonadota</taxon>
        <taxon>Alphaproteobacteria</taxon>
        <taxon>Hyphomicrobiales</taxon>
        <taxon>Methylobacteriaceae</taxon>
        <taxon>Methylobacterium</taxon>
    </lineage>
</organism>
<name>A0ABQ4QXL3_9HYPH</name>
<dbReference type="InterPro" id="IPR001261">
    <property type="entry name" value="ArgE/DapE_CS"/>
</dbReference>
<keyword evidence="10" id="KW-0862">Zinc</keyword>
<keyword evidence="8" id="KW-0479">Metal-binding</keyword>
<evidence type="ECO:0000256" key="11">
    <source>
        <dbReference type="ARBA" id="ARBA00023285"/>
    </source>
</evidence>
<dbReference type="Gene3D" id="3.30.70.360">
    <property type="match status" value="1"/>
</dbReference>
<dbReference type="InterPro" id="IPR050072">
    <property type="entry name" value="Peptidase_M20A"/>
</dbReference>
<dbReference type="PROSITE" id="PS00758">
    <property type="entry name" value="ARGE_DAPE_CPG2_1"/>
    <property type="match status" value="1"/>
</dbReference>
<proteinExistence type="inferred from homology"/>
<evidence type="ECO:0000256" key="5">
    <source>
        <dbReference type="ARBA" id="ARBA00011921"/>
    </source>
</evidence>
<comment type="caution">
    <text evidence="14">The sequence shown here is derived from an EMBL/GenBank/DDBJ whole genome shotgun (WGS) entry which is preliminary data.</text>
</comment>
<accession>A0ABQ4QXL3</accession>
<sequence length="372" mass="38909">MQSDPVALARRLIRFPSLNPPGDERACALFVARHLAGLGFSVEAYEFAPGRPSLVARLDGTAGEPPLAFTGHLDVVPAGAAEWRFPPFDGTVTDGVLHGRGACDMKSGIAAFITAAARLRARAATFRRGLTFVITAGEETGCEGAFDLARRGVLGAAALLIVAEPTALRPVIAHKGSLRVAVAARGRTAHSSMPEEGDNAVVKAAEWIARLAAHRFPRTHPLLGRTTAVTTTVAGGQNINSVPDLASFTVDLRTLPDDDHAGLIATLRGLFGPEAAIDVVTDFKGFATEPDDPALAPLLDTLAERAGCAATPAGAPYFTDASALVPGFAGAPAVVIGPGEPAQCHRTDEHCCVRQIEEATAIYEEVMRRMCV</sequence>
<dbReference type="Pfam" id="PF07687">
    <property type="entry name" value="M20_dimer"/>
    <property type="match status" value="1"/>
</dbReference>
<dbReference type="Gene3D" id="3.40.630.10">
    <property type="entry name" value="Zn peptidases"/>
    <property type="match status" value="2"/>
</dbReference>
<evidence type="ECO:0000256" key="12">
    <source>
        <dbReference type="ARBA" id="ARBA00051301"/>
    </source>
</evidence>
<protein>
    <recommendedName>
        <fullName evidence="6">Probable succinyl-diaminopimelate desuccinylase</fullName>
        <ecNumber evidence="5">3.5.1.18</ecNumber>
    </recommendedName>
</protein>
<feature type="domain" description="Peptidase M20 dimerisation" evidence="13">
    <location>
        <begin position="172"/>
        <end position="275"/>
    </location>
</feature>
<dbReference type="SUPFAM" id="SSF55031">
    <property type="entry name" value="Bacterial exopeptidase dimerisation domain"/>
    <property type="match status" value="1"/>
</dbReference>
<dbReference type="PROSITE" id="PS00759">
    <property type="entry name" value="ARGE_DAPE_CPG2_2"/>
    <property type="match status" value="1"/>
</dbReference>
<reference evidence="14" key="2">
    <citation type="submission" date="2021-08" db="EMBL/GenBank/DDBJ databases">
        <authorList>
            <person name="Tani A."/>
            <person name="Ola A."/>
            <person name="Ogura Y."/>
            <person name="Katsura K."/>
            <person name="Hayashi T."/>
        </authorList>
    </citation>
    <scope>NUCLEOTIDE SEQUENCE</scope>
    <source>
        <strain evidence="14">KCTC 52305</strain>
    </source>
</reference>
<keyword evidence="7" id="KW-0028">Amino-acid biosynthesis</keyword>
<dbReference type="NCBIfam" id="TIGR01910">
    <property type="entry name" value="DapE-ArgE"/>
    <property type="match status" value="1"/>
</dbReference>
<evidence type="ECO:0000313" key="15">
    <source>
        <dbReference type="Proteomes" id="UP001055167"/>
    </source>
</evidence>
<dbReference type="RefSeq" id="WP_162501381.1">
    <property type="nucleotide sequence ID" value="NZ_BPQH01000008.1"/>
</dbReference>
<evidence type="ECO:0000256" key="7">
    <source>
        <dbReference type="ARBA" id="ARBA00022605"/>
    </source>
</evidence>
<dbReference type="CDD" id="cd08659">
    <property type="entry name" value="M20_ArgE_DapE-like"/>
    <property type="match status" value="1"/>
</dbReference>
<dbReference type="EC" id="3.5.1.18" evidence="5"/>
<keyword evidence="15" id="KW-1185">Reference proteome</keyword>
<comment type="catalytic activity">
    <reaction evidence="12">
        <text>N-succinyl-(2S,6S)-2,6-diaminopimelate + H2O = (2S,6S)-2,6-diaminopimelate + succinate</text>
        <dbReference type="Rhea" id="RHEA:22608"/>
        <dbReference type="ChEBI" id="CHEBI:15377"/>
        <dbReference type="ChEBI" id="CHEBI:30031"/>
        <dbReference type="ChEBI" id="CHEBI:57609"/>
        <dbReference type="ChEBI" id="CHEBI:58087"/>
        <dbReference type="EC" id="3.5.1.18"/>
    </reaction>
</comment>
<dbReference type="InterPro" id="IPR036264">
    <property type="entry name" value="Bact_exopeptidase_dim_dom"/>
</dbReference>
<dbReference type="PANTHER" id="PTHR43808">
    <property type="entry name" value="ACETYLORNITHINE DEACETYLASE"/>
    <property type="match status" value="1"/>
</dbReference>
<evidence type="ECO:0000313" key="14">
    <source>
        <dbReference type="EMBL" id="GJD50053.1"/>
    </source>
</evidence>
<evidence type="ECO:0000256" key="2">
    <source>
        <dbReference type="ARBA" id="ARBA00001947"/>
    </source>
</evidence>
<comment type="cofactor">
    <cofactor evidence="2">
        <name>Zn(2+)</name>
        <dbReference type="ChEBI" id="CHEBI:29105"/>
    </cofactor>
</comment>
<evidence type="ECO:0000256" key="3">
    <source>
        <dbReference type="ARBA" id="ARBA00005130"/>
    </source>
</evidence>
<reference evidence="14" key="1">
    <citation type="journal article" date="2021" name="Front. Microbiol.">
        <title>Comprehensive Comparative Genomics and Phenotyping of Methylobacterium Species.</title>
        <authorList>
            <person name="Alessa O."/>
            <person name="Ogura Y."/>
            <person name="Fujitani Y."/>
            <person name="Takami H."/>
            <person name="Hayashi T."/>
            <person name="Sahin N."/>
            <person name="Tani A."/>
        </authorList>
    </citation>
    <scope>NUCLEOTIDE SEQUENCE</scope>
    <source>
        <strain evidence="14">KCTC 52305</strain>
    </source>
</reference>
<dbReference type="Proteomes" id="UP001055167">
    <property type="component" value="Unassembled WGS sequence"/>
</dbReference>
<dbReference type="InterPro" id="IPR002933">
    <property type="entry name" value="Peptidase_M20"/>
</dbReference>
<dbReference type="InterPro" id="IPR010182">
    <property type="entry name" value="ArgE/DapE"/>
</dbReference>
<keyword evidence="11" id="KW-0170">Cobalt</keyword>
<gene>
    <name evidence="14" type="primary">dapE_3</name>
    <name evidence="14" type="ORF">OPKNFCMD_2789</name>
</gene>
<dbReference type="PANTHER" id="PTHR43808:SF8">
    <property type="entry name" value="PEPTIDASE M20 DIMERISATION DOMAIN-CONTAINING PROTEIN"/>
    <property type="match status" value="1"/>
</dbReference>
<keyword evidence="9" id="KW-0378">Hydrolase</keyword>
<dbReference type="Pfam" id="PF01546">
    <property type="entry name" value="Peptidase_M20"/>
    <property type="match status" value="1"/>
</dbReference>
<evidence type="ECO:0000256" key="9">
    <source>
        <dbReference type="ARBA" id="ARBA00022801"/>
    </source>
</evidence>
<evidence type="ECO:0000256" key="6">
    <source>
        <dbReference type="ARBA" id="ARBA00016853"/>
    </source>
</evidence>
<evidence type="ECO:0000256" key="4">
    <source>
        <dbReference type="ARBA" id="ARBA00006247"/>
    </source>
</evidence>
<evidence type="ECO:0000256" key="1">
    <source>
        <dbReference type="ARBA" id="ARBA00001941"/>
    </source>
</evidence>
<comment type="cofactor">
    <cofactor evidence="1">
        <name>Co(2+)</name>
        <dbReference type="ChEBI" id="CHEBI:48828"/>
    </cofactor>
</comment>
<dbReference type="InterPro" id="IPR011650">
    <property type="entry name" value="Peptidase_M20_dimer"/>
</dbReference>
<evidence type="ECO:0000256" key="10">
    <source>
        <dbReference type="ARBA" id="ARBA00022833"/>
    </source>
</evidence>
<dbReference type="EMBL" id="BPQH01000008">
    <property type="protein sequence ID" value="GJD50053.1"/>
    <property type="molecule type" value="Genomic_DNA"/>
</dbReference>
<dbReference type="SUPFAM" id="SSF53187">
    <property type="entry name" value="Zn-dependent exopeptidases"/>
    <property type="match status" value="1"/>
</dbReference>
<comment type="similarity">
    <text evidence="4">Belongs to the peptidase M20A family.</text>
</comment>
<evidence type="ECO:0000259" key="13">
    <source>
        <dbReference type="Pfam" id="PF07687"/>
    </source>
</evidence>
<comment type="pathway">
    <text evidence="3">Amino-acid biosynthesis; L-lysine biosynthesis via DAP pathway; LL-2,6-diaminopimelate from (S)-tetrahydrodipicolinate (succinylase route): step 3/3.</text>
</comment>
<evidence type="ECO:0000256" key="8">
    <source>
        <dbReference type="ARBA" id="ARBA00022723"/>
    </source>
</evidence>